<proteinExistence type="predicted"/>
<evidence type="ECO:0000313" key="2">
    <source>
        <dbReference type="Proteomes" id="UP000640333"/>
    </source>
</evidence>
<dbReference type="Proteomes" id="UP000640333">
    <property type="component" value="Unassembled WGS sequence"/>
</dbReference>
<dbReference type="EMBL" id="JADEYS010000004">
    <property type="protein sequence ID" value="MBE9396619.1"/>
    <property type="molecule type" value="Genomic_DNA"/>
</dbReference>
<dbReference type="RefSeq" id="WP_193952177.1">
    <property type="nucleotide sequence ID" value="NZ_JADEYS010000004.1"/>
</dbReference>
<comment type="caution">
    <text evidence="1">The sequence shown here is derived from an EMBL/GenBank/DDBJ whole genome shotgun (WGS) entry which is preliminary data.</text>
</comment>
<protein>
    <submittedName>
        <fullName evidence="1">Uncharacterized protein</fullName>
    </submittedName>
</protein>
<dbReference type="AlphaFoldDB" id="A0A8J7FC00"/>
<reference evidence="1" key="1">
    <citation type="submission" date="2020-10" db="EMBL/GenBank/DDBJ databases">
        <title>Bacterium isolated from coastal waters sediment.</title>
        <authorList>
            <person name="Chen R.-J."/>
            <person name="Lu D.-C."/>
            <person name="Zhu K.-L."/>
            <person name="Du Z.-J."/>
        </authorList>
    </citation>
    <scope>NUCLEOTIDE SEQUENCE</scope>
    <source>
        <strain evidence="1">N1Y112</strain>
    </source>
</reference>
<sequence length="113" mass="12315">MDNSIPYDVTRPGGALIFAIEPSQAYKGLPRGTFDVEPMAEVKAFKLPSTLPPPTVVPAADPAFYILMNKLEKNGPTLSGEDLVFKSIADDQKKERCLIFGEACSALEIIEEE</sequence>
<keyword evidence="2" id="KW-1185">Reference proteome</keyword>
<name>A0A8J7FC00_9GAMM</name>
<organism evidence="1 2">
    <name type="scientific">Pontibacterium sinense</name>
    <dbReference type="NCBI Taxonomy" id="2781979"/>
    <lineage>
        <taxon>Bacteria</taxon>
        <taxon>Pseudomonadati</taxon>
        <taxon>Pseudomonadota</taxon>
        <taxon>Gammaproteobacteria</taxon>
        <taxon>Oceanospirillales</taxon>
        <taxon>Oceanospirillaceae</taxon>
        <taxon>Pontibacterium</taxon>
    </lineage>
</organism>
<accession>A0A8J7FC00</accession>
<gene>
    <name evidence="1" type="ORF">IOQ59_05015</name>
</gene>
<evidence type="ECO:0000313" key="1">
    <source>
        <dbReference type="EMBL" id="MBE9396619.1"/>
    </source>
</evidence>